<feature type="signal peptide" evidence="1">
    <location>
        <begin position="1"/>
        <end position="21"/>
    </location>
</feature>
<evidence type="ECO:0000313" key="3">
    <source>
        <dbReference type="Proteomes" id="UP001374535"/>
    </source>
</evidence>
<proteinExistence type="predicted"/>
<name>A0AAQ3MXC9_VIGMU</name>
<dbReference type="EMBL" id="CP144692">
    <property type="protein sequence ID" value="WVY98841.1"/>
    <property type="molecule type" value="Genomic_DNA"/>
</dbReference>
<reference evidence="2 3" key="1">
    <citation type="journal article" date="2023" name="Life. Sci Alliance">
        <title>Evolutionary insights into 3D genome organization and epigenetic landscape of Vigna mungo.</title>
        <authorList>
            <person name="Junaid A."/>
            <person name="Singh B."/>
            <person name="Bhatia S."/>
        </authorList>
    </citation>
    <scope>NUCLEOTIDE SEQUENCE [LARGE SCALE GENOMIC DNA]</scope>
    <source>
        <strain evidence="2">Urdbean</strain>
    </source>
</reference>
<evidence type="ECO:0000256" key="1">
    <source>
        <dbReference type="SAM" id="SignalP"/>
    </source>
</evidence>
<protein>
    <submittedName>
        <fullName evidence="2">Uncharacterized protein</fullName>
    </submittedName>
</protein>
<keyword evidence="1" id="KW-0732">Signal</keyword>
<accession>A0AAQ3MXC9</accession>
<feature type="chain" id="PRO_5042916224" evidence="1">
    <location>
        <begin position="22"/>
        <end position="115"/>
    </location>
</feature>
<gene>
    <name evidence="2" type="ORF">V8G54_030992</name>
</gene>
<evidence type="ECO:0000313" key="2">
    <source>
        <dbReference type="EMBL" id="WVY98841.1"/>
    </source>
</evidence>
<dbReference type="AlphaFoldDB" id="A0AAQ3MXC9"/>
<organism evidence="2 3">
    <name type="scientific">Vigna mungo</name>
    <name type="common">Black gram</name>
    <name type="synonym">Phaseolus mungo</name>
    <dbReference type="NCBI Taxonomy" id="3915"/>
    <lineage>
        <taxon>Eukaryota</taxon>
        <taxon>Viridiplantae</taxon>
        <taxon>Streptophyta</taxon>
        <taxon>Embryophyta</taxon>
        <taxon>Tracheophyta</taxon>
        <taxon>Spermatophyta</taxon>
        <taxon>Magnoliopsida</taxon>
        <taxon>eudicotyledons</taxon>
        <taxon>Gunneridae</taxon>
        <taxon>Pentapetalae</taxon>
        <taxon>rosids</taxon>
        <taxon>fabids</taxon>
        <taxon>Fabales</taxon>
        <taxon>Fabaceae</taxon>
        <taxon>Papilionoideae</taxon>
        <taxon>50 kb inversion clade</taxon>
        <taxon>NPAAA clade</taxon>
        <taxon>indigoferoid/millettioid clade</taxon>
        <taxon>Phaseoleae</taxon>
        <taxon>Vigna</taxon>
    </lineage>
</organism>
<keyword evidence="3" id="KW-1185">Reference proteome</keyword>
<dbReference type="Proteomes" id="UP001374535">
    <property type="component" value="Chromosome 9"/>
</dbReference>
<sequence length="115" mass="13137">MKMIIIYVVLRFLGIVFKLFGKRGGGRDTWSKVVVCMTMKCHVRLDAERRRLMEAGYTTAARKVTLGFKPLFFLHDRVSPLLLRGAADALWWRDEGLNVLVVARSENVEIVTVVI</sequence>